<evidence type="ECO:0000259" key="3">
    <source>
        <dbReference type="PROSITE" id="PS51462"/>
    </source>
</evidence>
<accession>A0AA46HU77</accession>
<name>A0AA46HU77_9BURK</name>
<sequence>MEPMHQIRIATACFVNDRNELLVVRKRNTTRWMLPGGKLDGDESAVEAVRRELKEELQLDVPAAALTPLGRFEEMAANEPDTRVRAEVFVAQVPEGQVPRPAAEIAEMQWLPMQPPAPPGVAPLLAGHILPALRRRHGEAG</sequence>
<dbReference type="InterPro" id="IPR000086">
    <property type="entry name" value="NUDIX_hydrolase_dom"/>
</dbReference>
<evidence type="ECO:0000313" key="4">
    <source>
        <dbReference type="EMBL" id="TCP02438.1"/>
    </source>
</evidence>
<proteinExistence type="predicted"/>
<dbReference type="InterPro" id="IPR015797">
    <property type="entry name" value="NUDIX_hydrolase-like_dom_sf"/>
</dbReference>
<gene>
    <name evidence="4" type="ORF">EV676_11624</name>
</gene>
<organism evidence="4 5">
    <name type="scientific">Caldimonas thermodepolymerans</name>
    <dbReference type="NCBI Taxonomy" id="215580"/>
    <lineage>
        <taxon>Bacteria</taxon>
        <taxon>Pseudomonadati</taxon>
        <taxon>Pseudomonadota</taxon>
        <taxon>Betaproteobacteria</taxon>
        <taxon>Burkholderiales</taxon>
        <taxon>Sphaerotilaceae</taxon>
        <taxon>Caldimonas</taxon>
    </lineage>
</organism>
<comment type="cofactor">
    <cofactor evidence="1">
        <name>Mg(2+)</name>
        <dbReference type="ChEBI" id="CHEBI:18420"/>
    </cofactor>
</comment>
<dbReference type="Pfam" id="PF00293">
    <property type="entry name" value="NUDIX"/>
    <property type="match status" value="1"/>
</dbReference>
<dbReference type="SUPFAM" id="SSF55811">
    <property type="entry name" value="Nudix"/>
    <property type="match status" value="1"/>
</dbReference>
<dbReference type="PANTHER" id="PTHR43046:SF2">
    <property type="entry name" value="8-OXO-DGTP DIPHOSPHATASE-RELATED"/>
    <property type="match status" value="1"/>
</dbReference>
<dbReference type="GO" id="GO:0016787">
    <property type="term" value="F:hydrolase activity"/>
    <property type="evidence" value="ECO:0007669"/>
    <property type="project" value="UniProtKB-KW"/>
</dbReference>
<keyword evidence="2" id="KW-0378">Hydrolase</keyword>
<dbReference type="EMBL" id="SLXF01000016">
    <property type="protein sequence ID" value="TCP02438.1"/>
    <property type="molecule type" value="Genomic_DNA"/>
</dbReference>
<evidence type="ECO:0000256" key="1">
    <source>
        <dbReference type="ARBA" id="ARBA00001946"/>
    </source>
</evidence>
<dbReference type="Gene3D" id="3.90.79.10">
    <property type="entry name" value="Nucleoside Triphosphate Pyrophosphohydrolase"/>
    <property type="match status" value="1"/>
</dbReference>
<dbReference type="Proteomes" id="UP000294772">
    <property type="component" value="Unassembled WGS sequence"/>
</dbReference>
<comment type="caution">
    <text evidence="4">The sequence shown here is derived from an EMBL/GenBank/DDBJ whole genome shotgun (WGS) entry which is preliminary data.</text>
</comment>
<dbReference type="CDD" id="cd04690">
    <property type="entry name" value="NUDIX_Hydrolase"/>
    <property type="match status" value="1"/>
</dbReference>
<dbReference type="RefSeq" id="WP_198425442.1">
    <property type="nucleotide sequence ID" value="NZ_CALFFA010000020.1"/>
</dbReference>
<evidence type="ECO:0000256" key="2">
    <source>
        <dbReference type="ARBA" id="ARBA00022801"/>
    </source>
</evidence>
<dbReference type="PROSITE" id="PS51462">
    <property type="entry name" value="NUDIX"/>
    <property type="match status" value="1"/>
</dbReference>
<dbReference type="AlphaFoldDB" id="A0AA46HU77"/>
<dbReference type="PANTHER" id="PTHR43046">
    <property type="entry name" value="GDP-MANNOSE MANNOSYL HYDROLASE"/>
    <property type="match status" value="1"/>
</dbReference>
<feature type="domain" description="Nudix hydrolase" evidence="3">
    <location>
        <begin position="6"/>
        <end position="137"/>
    </location>
</feature>
<protein>
    <submittedName>
        <fullName evidence="4">ADP-ribose pyrophosphatase YjhB (NUDIX family)</fullName>
    </submittedName>
</protein>
<reference evidence="4 5" key="1">
    <citation type="submission" date="2019-03" db="EMBL/GenBank/DDBJ databases">
        <title>Genomic Encyclopedia of Type Strains, Phase IV (KMG-IV): sequencing the most valuable type-strain genomes for metagenomic binning, comparative biology and taxonomic classification.</title>
        <authorList>
            <person name="Goeker M."/>
        </authorList>
    </citation>
    <scope>NUCLEOTIDE SEQUENCE [LARGE SCALE GENOMIC DNA]</scope>
    <source>
        <strain evidence="4 5">DSM 15264</strain>
    </source>
</reference>
<evidence type="ECO:0000313" key="5">
    <source>
        <dbReference type="Proteomes" id="UP000294772"/>
    </source>
</evidence>